<dbReference type="GO" id="GO:0046872">
    <property type="term" value="F:metal ion binding"/>
    <property type="evidence" value="ECO:0007669"/>
    <property type="project" value="UniProtKB-KW"/>
</dbReference>
<dbReference type="NCBIfam" id="TIGR01891">
    <property type="entry name" value="amidohydrolases"/>
    <property type="match status" value="1"/>
</dbReference>
<evidence type="ECO:0000256" key="2">
    <source>
        <dbReference type="PIRSR" id="PIRSR005962-1"/>
    </source>
</evidence>
<dbReference type="PANTHER" id="PTHR11014">
    <property type="entry name" value="PEPTIDASE M20 FAMILY MEMBER"/>
    <property type="match status" value="1"/>
</dbReference>
<dbReference type="Proteomes" id="UP000585638">
    <property type="component" value="Unassembled WGS sequence"/>
</dbReference>
<dbReference type="PANTHER" id="PTHR11014:SF63">
    <property type="entry name" value="METALLOPEPTIDASE, PUTATIVE (AFU_ORTHOLOGUE AFUA_6G09600)-RELATED"/>
    <property type="match status" value="1"/>
</dbReference>
<comment type="caution">
    <text evidence="4">The sequence shown here is derived from an EMBL/GenBank/DDBJ whole genome shotgun (WGS) entry which is preliminary data.</text>
</comment>
<dbReference type="SUPFAM" id="SSF53187">
    <property type="entry name" value="Zn-dependent exopeptidases"/>
    <property type="match status" value="1"/>
</dbReference>
<dbReference type="FunFam" id="3.30.70.360:FF:000001">
    <property type="entry name" value="N-acetyldiaminopimelate deacetylase"/>
    <property type="match status" value="1"/>
</dbReference>
<keyword evidence="5" id="KW-1185">Reference proteome</keyword>
<keyword evidence="2" id="KW-0464">Manganese</keyword>
<feature type="domain" description="Peptidase M20 dimerisation" evidence="3">
    <location>
        <begin position="192"/>
        <end position="285"/>
    </location>
</feature>
<dbReference type="EMBL" id="JACHIR010000001">
    <property type="protein sequence ID" value="MBB5895539.1"/>
    <property type="molecule type" value="Genomic_DNA"/>
</dbReference>
<sequence length="417" mass="44073">MTSARDHVMTGLDDLRPGLEDLYRDLHAHPELAFEEHRTAAEVAKRAEAAGYEVTTGVGRTGVVAVLRNGPGPTVLLRADMDALPVEEQTDLPYSSTVDGVMHACGHDMHTVCLLGALDLLARGRDRWSGTILGVFQPAEELATGAEAMVDDGLYDRFGRPDITLGQHLAPIPAGWLGCHAGPAFAATDTLDVRLHGKGGHGSRPETTVDPVVLAASTVLRLQTIVSREVAAKDSAVVTVGTIHGGTKDNIIPDHVDLGVNVRTFDDQVRTKVLAAIERIVHAEAVAAGAPQEPEITRVNAFPVLVNDEEAMARTKAAFDEAFPMVIDPGPVTGSEDFGHFGAAAGVPTCYWLFGGEDQERFVTAYTGGTFERDIPSNHSPKFAPLLQPTLDGGVTALVTAALAWLGSAQGGPSLHS</sequence>
<evidence type="ECO:0000313" key="4">
    <source>
        <dbReference type="EMBL" id="MBB5895539.1"/>
    </source>
</evidence>
<keyword evidence="1 4" id="KW-0378">Hydrolase</keyword>
<reference evidence="4 5" key="1">
    <citation type="submission" date="2020-08" db="EMBL/GenBank/DDBJ databases">
        <title>Sequencing the genomes of 1000 actinobacteria strains.</title>
        <authorList>
            <person name="Klenk H.-P."/>
        </authorList>
    </citation>
    <scope>NUCLEOTIDE SEQUENCE [LARGE SCALE GENOMIC DNA]</scope>
    <source>
        <strain evidence="4 5">DSM 43851</strain>
    </source>
</reference>
<dbReference type="InterPro" id="IPR036264">
    <property type="entry name" value="Bact_exopeptidase_dim_dom"/>
</dbReference>
<dbReference type="GO" id="GO:0047980">
    <property type="term" value="F:hippurate hydrolase activity"/>
    <property type="evidence" value="ECO:0007669"/>
    <property type="project" value="UniProtKB-EC"/>
</dbReference>
<dbReference type="RefSeq" id="WP_184867321.1">
    <property type="nucleotide sequence ID" value="NZ_BAAAWY010000098.1"/>
</dbReference>
<dbReference type="InterPro" id="IPR002933">
    <property type="entry name" value="Peptidase_M20"/>
</dbReference>
<keyword evidence="2" id="KW-0479">Metal-binding</keyword>
<accession>A0A7W9NKC1</accession>
<protein>
    <submittedName>
        <fullName evidence="4">Hippurate hydrolase</fullName>
        <ecNumber evidence="4">3.5.1.32</ecNumber>
    </submittedName>
</protein>
<evidence type="ECO:0000256" key="1">
    <source>
        <dbReference type="ARBA" id="ARBA00022801"/>
    </source>
</evidence>
<dbReference type="GO" id="GO:0050118">
    <property type="term" value="F:N-acetyldiaminopimelate deacetylase activity"/>
    <property type="evidence" value="ECO:0007669"/>
    <property type="project" value="UniProtKB-ARBA"/>
</dbReference>
<evidence type="ECO:0000313" key="5">
    <source>
        <dbReference type="Proteomes" id="UP000585638"/>
    </source>
</evidence>
<dbReference type="InterPro" id="IPR017439">
    <property type="entry name" value="Amidohydrolase"/>
</dbReference>
<dbReference type="Pfam" id="PF01546">
    <property type="entry name" value="Peptidase_M20"/>
    <property type="match status" value="1"/>
</dbReference>
<feature type="binding site" evidence="2">
    <location>
        <position position="107"/>
    </location>
    <ligand>
        <name>Mn(2+)</name>
        <dbReference type="ChEBI" id="CHEBI:29035"/>
        <label>2</label>
    </ligand>
</feature>
<dbReference type="InterPro" id="IPR011650">
    <property type="entry name" value="Peptidase_M20_dimer"/>
</dbReference>
<dbReference type="EC" id="3.5.1.32" evidence="4"/>
<name>A0A7W9NKC1_9PSEU</name>
<gene>
    <name evidence="4" type="ORF">BJ998_006735</name>
</gene>
<dbReference type="Gene3D" id="3.40.630.10">
    <property type="entry name" value="Zn peptidases"/>
    <property type="match status" value="1"/>
</dbReference>
<dbReference type="SUPFAM" id="SSF55031">
    <property type="entry name" value="Bacterial exopeptidase dimerisation domain"/>
    <property type="match status" value="1"/>
</dbReference>
<feature type="binding site" evidence="2">
    <location>
        <position position="141"/>
    </location>
    <ligand>
        <name>Mn(2+)</name>
        <dbReference type="ChEBI" id="CHEBI:29035"/>
        <label>2</label>
    </ligand>
</feature>
<dbReference type="Gene3D" id="3.30.70.360">
    <property type="match status" value="1"/>
</dbReference>
<proteinExistence type="predicted"/>
<evidence type="ECO:0000259" key="3">
    <source>
        <dbReference type="Pfam" id="PF07687"/>
    </source>
</evidence>
<dbReference type="AlphaFoldDB" id="A0A7W9NKC1"/>
<organism evidence="4 5">
    <name type="scientific">Kutzneria kofuensis</name>
    <dbReference type="NCBI Taxonomy" id="103725"/>
    <lineage>
        <taxon>Bacteria</taxon>
        <taxon>Bacillati</taxon>
        <taxon>Actinomycetota</taxon>
        <taxon>Actinomycetes</taxon>
        <taxon>Pseudonocardiales</taxon>
        <taxon>Pseudonocardiaceae</taxon>
        <taxon>Kutzneria</taxon>
    </lineage>
</organism>
<comment type="cofactor">
    <cofactor evidence="2">
        <name>Mn(2+)</name>
        <dbReference type="ChEBI" id="CHEBI:29035"/>
    </cofactor>
    <text evidence="2">The Mn(2+) ion enhances activity.</text>
</comment>
<dbReference type="PIRSF" id="PIRSF005962">
    <property type="entry name" value="Pept_M20D_amidohydro"/>
    <property type="match status" value="1"/>
</dbReference>
<dbReference type="Pfam" id="PF07687">
    <property type="entry name" value="M20_dimer"/>
    <property type="match status" value="1"/>
</dbReference>
<dbReference type="GO" id="GO:0019877">
    <property type="term" value="P:diaminopimelate biosynthetic process"/>
    <property type="evidence" value="ECO:0007669"/>
    <property type="project" value="UniProtKB-ARBA"/>
</dbReference>
<feature type="binding site" evidence="2">
    <location>
        <position position="105"/>
    </location>
    <ligand>
        <name>Mn(2+)</name>
        <dbReference type="ChEBI" id="CHEBI:29035"/>
        <label>2</label>
    </ligand>
</feature>
<feature type="binding site" evidence="2">
    <location>
        <position position="168"/>
    </location>
    <ligand>
        <name>Mn(2+)</name>
        <dbReference type="ChEBI" id="CHEBI:29035"/>
        <label>2</label>
    </ligand>
</feature>